<organism evidence="11 12">
    <name type="scientific">Hydrogenoanaerobacterium saccharovorans</name>
    <dbReference type="NCBI Taxonomy" id="474960"/>
    <lineage>
        <taxon>Bacteria</taxon>
        <taxon>Bacillati</taxon>
        <taxon>Bacillota</taxon>
        <taxon>Clostridia</taxon>
        <taxon>Eubacteriales</taxon>
        <taxon>Oscillospiraceae</taxon>
        <taxon>Hydrogenoanaerobacterium</taxon>
    </lineage>
</organism>
<dbReference type="STRING" id="474960.SAMN05216180_2623"/>
<evidence type="ECO:0000256" key="5">
    <source>
        <dbReference type="ARBA" id="ARBA00022475"/>
    </source>
</evidence>
<keyword evidence="6 10" id="KW-0812">Transmembrane</keyword>
<keyword evidence="7 10" id="KW-1133">Transmembrane helix</keyword>
<dbReference type="InterPro" id="IPR045070">
    <property type="entry name" value="MATE_MepA-like"/>
</dbReference>
<dbReference type="InterPro" id="IPR002528">
    <property type="entry name" value="MATE_fam"/>
</dbReference>
<evidence type="ECO:0000256" key="1">
    <source>
        <dbReference type="ARBA" id="ARBA00004651"/>
    </source>
</evidence>
<feature type="transmembrane region" description="Helical" evidence="10">
    <location>
        <begin position="129"/>
        <end position="151"/>
    </location>
</feature>
<feature type="transmembrane region" description="Helical" evidence="10">
    <location>
        <begin position="87"/>
        <end position="109"/>
    </location>
</feature>
<evidence type="ECO:0000256" key="3">
    <source>
        <dbReference type="ARBA" id="ARBA00022106"/>
    </source>
</evidence>
<evidence type="ECO:0000256" key="10">
    <source>
        <dbReference type="SAM" id="Phobius"/>
    </source>
</evidence>
<proteinExistence type="inferred from homology"/>
<protein>
    <recommendedName>
        <fullName evidence="3">Multidrug export protein MepA</fullName>
    </recommendedName>
</protein>
<evidence type="ECO:0000256" key="6">
    <source>
        <dbReference type="ARBA" id="ARBA00022692"/>
    </source>
</evidence>
<keyword evidence="9" id="KW-0046">Antibiotic resistance</keyword>
<gene>
    <name evidence="11" type="ORF">SAMN05216180_2623</name>
</gene>
<dbReference type="CDD" id="cd13143">
    <property type="entry name" value="MATE_MepA_like"/>
    <property type="match status" value="1"/>
</dbReference>
<reference evidence="11 12" key="1">
    <citation type="submission" date="2016-10" db="EMBL/GenBank/DDBJ databases">
        <authorList>
            <person name="de Groot N.N."/>
        </authorList>
    </citation>
    <scope>NUCLEOTIDE SEQUENCE [LARGE SCALE GENOMIC DNA]</scope>
    <source>
        <strain evidence="11 12">CGMCC 1.5070</strain>
    </source>
</reference>
<keyword evidence="5" id="KW-1003">Cell membrane</keyword>
<evidence type="ECO:0000256" key="4">
    <source>
        <dbReference type="ARBA" id="ARBA00022448"/>
    </source>
</evidence>
<accession>A0A1H8DIK5</accession>
<dbReference type="PANTHER" id="PTHR43823:SF3">
    <property type="entry name" value="MULTIDRUG EXPORT PROTEIN MEPA"/>
    <property type="match status" value="1"/>
</dbReference>
<dbReference type="PANTHER" id="PTHR43823">
    <property type="entry name" value="SPORULATION PROTEIN YKVU"/>
    <property type="match status" value="1"/>
</dbReference>
<evidence type="ECO:0000256" key="9">
    <source>
        <dbReference type="ARBA" id="ARBA00023251"/>
    </source>
</evidence>
<feature type="transmembrane region" description="Helical" evidence="10">
    <location>
        <begin position="230"/>
        <end position="258"/>
    </location>
</feature>
<dbReference type="RefSeq" id="WP_092755912.1">
    <property type="nucleotide sequence ID" value="NZ_FOCG01000003.1"/>
</dbReference>
<comment type="subcellular location">
    <subcellularLocation>
        <location evidence="1">Cell membrane</location>
        <topology evidence="1">Multi-pass membrane protein</topology>
    </subcellularLocation>
</comment>
<dbReference type="GO" id="GO:0015297">
    <property type="term" value="F:antiporter activity"/>
    <property type="evidence" value="ECO:0007669"/>
    <property type="project" value="InterPro"/>
</dbReference>
<keyword evidence="4" id="KW-0813">Transport</keyword>
<feature type="transmembrane region" description="Helical" evidence="10">
    <location>
        <begin position="355"/>
        <end position="376"/>
    </location>
</feature>
<evidence type="ECO:0000256" key="8">
    <source>
        <dbReference type="ARBA" id="ARBA00023136"/>
    </source>
</evidence>
<evidence type="ECO:0000313" key="12">
    <source>
        <dbReference type="Proteomes" id="UP000199158"/>
    </source>
</evidence>
<feature type="transmembrane region" description="Helical" evidence="10">
    <location>
        <begin position="42"/>
        <end position="66"/>
    </location>
</feature>
<dbReference type="InterPro" id="IPR051327">
    <property type="entry name" value="MATE_MepA_subfamily"/>
</dbReference>
<feature type="transmembrane region" description="Helical" evidence="10">
    <location>
        <begin position="307"/>
        <end position="335"/>
    </location>
</feature>
<feature type="transmembrane region" description="Helical" evidence="10">
    <location>
        <begin position="12"/>
        <end position="30"/>
    </location>
</feature>
<sequence>MNQKNIYQTFARYVSLNVLSMLGLSLYILADTFFIANGVGSSGLVALNLVLPVYSVVNGTGLMLGIGGATRFSIAVGEGNRTLGSKIFMDVLYVALFAGILFTVVGVFFSKQIVIMLGASEQIIPLADTYLKTILSFSVVFILNNILVCFVRNDNNPHLAMAAMLSASVSNIVLDYLFVYPCGMGMFGAAFATGLAPIISMSLLSIHFICKKNSFALCRSRFKVTELNHIILSGVPAFINEVSTGLIMLLFNFIILGISGDTGVGAYGIITNIALICIAMFTGVAQGIQPIVSLNFGQKNTANIKKVLLASSGVAVVLGVVFYFVGTLFTSPIVAVFNGEGDLQLAEIAAYGMRIYFIAFLFMGINIVMSAFLACIAKPRQALLISAMRGFAVVVPLLLVLPRFYGMTGVWLAIPLTELITLGVSLVCLFLSLKHRGYELHKTLGSE</sequence>
<dbReference type="PIRSF" id="PIRSF006603">
    <property type="entry name" value="DinF"/>
    <property type="match status" value="1"/>
</dbReference>
<dbReference type="GO" id="GO:0046677">
    <property type="term" value="P:response to antibiotic"/>
    <property type="evidence" value="ECO:0007669"/>
    <property type="project" value="UniProtKB-KW"/>
</dbReference>
<dbReference type="InterPro" id="IPR048279">
    <property type="entry name" value="MdtK-like"/>
</dbReference>
<dbReference type="GO" id="GO:0042910">
    <property type="term" value="F:xenobiotic transmembrane transporter activity"/>
    <property type="evidence" value="ECO:0007669"/>
    <property type="project" value="InterPro"/>
</dbReference>
<dbReference type="Pfam" id="PF01554">
    <property type="entry name" value="MatE"/>
    <property type="match status" value="2"/>
</dbReference>
<dbReference type="OrthoDB" id="305360at2"/>
<dbReference type="GO" id="GO:0005886">
    <property type="term" value="C:plasma membrane"/>
    <property type="evidence" value="ECO:0007669"/>
    <property type="project" value="UniProtKB-SubCell"/>
</dbReference>
<comment type="similarity">
    <text evidence="2">Belongs to the multi antimicrobial extrusion (MATE) (TC 2.A.66.1) family. MepA subfamily.</text>
</comment>
<evidence type="ECO:0000313" key="11">
    <source>
        <dbReference type="EMBL" id="SEN07005.1"/>
    </source>
</evidence>
<feature type="transmembrane region" description="Helical" evidence="10">
    <location>
        <begin position="185"/>
        <end position="209"/>
    </location>
</feature>
<keyword evidence="8 10" id="KW-0472">Membrane</keyword>
<keyword evidence="12" id="KW-1185">Reference proteome</keyword>
<feature type="transmembrane region" description="Helical" evidence="10">
    <location>
        <begin position="264"/>
        <end position="286"/>
    </location>
</feature>
<evidence type="ECO:0000256" key="7">
    <source>
        <dbReference type="ARBA" id="ARBA00022989"/>
    </source>
</evidence>
<feature type="transmembrane region" description="Helical" evidence="10">
    <location>
        <begin position="383"/>
        <end position="405"/>
    </location>
</feature>
<dbReference type="EMBL" id="FOCG01000003">
    <property type="protein sequence ID" value="SEN07005.1"/>
    <property type="molecule type" value="Genomic_DNA"/>
</dbReference>
<feature type="transmembrane region" description="Helical" evidence="10">
    <location>
        <begin position="158"/>
        <end position="179"/>
    </location>
</feature>
<evidence type="ECO:0000256" key="2">
    <source>
        <dbReference type="ARBA" id="ARBA00008417"/>
    </source>
</evidence>
<name>A0A1H8DIK5_9FIRM</name>
<dbReference type="Proteomes" id="UP000199158">
    <property type="component" value="Unassembled WGS sequence"/>
</dbReference>
<feature type="transmembrane region" description="Helical" evidence="10">
    <location>
        <begin position="411"/>
        <end position="433"/>
    </location>
</feature>
<dbReference type="AlphaFoldDB" id="A0A1H8DIK5"/>